<evidence type="ECO:0000259" key="1">
    <source>
        <dbReference type="PROSITE" id="PS50181"/>
    </source>
</evidence>
<dbReference type="PROSITE" id="PS51114">
    <property type="entry name" value="FBA"/>
    <property type="match status" value="1"/>
</dbReference>
<dbReference type="CDD" id="cd09917">
    <property type="entry name" value="F-box_SF"/>
    <property type="match status" value="1"/>
</dbReference>
<dbReference type="PROSITE" id="PS50181">
    <property type="entry name" value="FBOX"/>
    <property type="match status" value="1"/>
</dbReference>
<reference evidence="3 4" key="1">
    <citation type="journal article" date="2016" name="Genome Biol. Evol.">
        <title>Gene Family Evolution Reflects Adaptation to Soil Environmental Stressors in the Genome of the Collembolan Orchesella cincta.</title>
        <authorList>
            <person name="Faddeeva-Vakhrusheva A."/>
            <person name="Derks M.F."/>
            <person name="Anvar S.Y."/>
            <person name="Agamennone V."/>
            <person name="Suring W."/>
            <person name="Smit S."/>
            <person name="van Straalen N.M."/>
            <person name="Roelofs D."/>
        </authorList>
    </citation>
    <scope>NUCLEOTIDE SEQUENCE [LARGE SCALE GENOMIC DNA]</scope>
    <source>
        <tissue evidence="3">Mixed pool</tissue>
    </source>
</reference>
<organism evidence="3 4">
    <name type="scientific">Orchesella cincta</name>
    <name type="common">Springtail</name>
    <name type="synonym">Podura cincta</name>
    <dbReference type="NCBI Taxonomy" id="48709"/>
    <lineage>
        <taxon>Eukaryota</taxon>
        <taxon>Metazoa</taxon>
        <taxon>Ecdysozoa</taxon>
        <taxon>Arthropoda</taxon>
        <taxon>Hexapoda</taxon>
        <taxon>Collembola</taxon>
        <taxon>Entomobryomorpha</taxon>
        <taxon>Entomobryoidea</taxon>
        <taxon>Orchesellidae</taxon>
        <taxon>Orchesellinae</taxon>
        <taxon>Orchesella</taxon>
    </lineage>
</organism>
<dbReference type="Gene3D" id="2.60.120.260">
    <property type="entry name" value="Galactose-binding domain-like"/>
    <property type="match status" value="1"/>
</dbReference>
<dbReference type="GO" id="GO:0005737">
    <property type="term" value="C:cytoplasm"/>
    <property type="evidence" value="ECO:0007669"/>
    <property type="project" value="TreeGrafter"/>
</dbReference>
<dbReference type="GO" id="GO:0019005">
    <property type="term" value="C:SCF ubiquitin ligase complex"/>
    <property type="evidence" value="ECO:0007669"/>
    <property type="project" value="TreeGrafter"/>
</dbReference>
<dbReference type="Proteomes" id="UP000094527">
    <property type="component" value="Unassembled WGS sequence"/>
</dbReference>
<dbReference type="InterPro" id="IPR039752">
    <property type="entry name" value="F-box_only"/>
</dbReference>
<dbReference type="SMART" id="SM01198">
    <property type="entry name" value="FBA"/>
    <property type="match status" value="1"/>
</dbReference>
<comment type="caution">
    <text evidence="3">The sequence shown here is derived from an EMBL/GenBank/DDBJ whole genome shotgun (WGS) entry which is preliminary data.</text>
</comment>
<evidence type="ECO:0000313" key="4">
    <source>
        <dbReference type="Proteomes" id="UP000094527"/>
    </source>
</evidence>
<name>A0A1D2M8I7_ORCCI</name>
<dbReference type="OMA" id="TCFASSY"/>
<sequence length="341" mass="39681">MDENVVEASPPDQQGEEVNGFIFCGNTLPETVVELILTKVDDEDVLNCHSVCRAWSELIARKSLWKTRFDNKQVDWNSTLDRNGSWRVFHAILRDQILSKNYIKNSSGHDQFEGWTVVPNEYHQWSIEEKPVGCDPLPDLPHFGVKDRSAFIANSNWCSKYYLVDLWAEGLTPNLMKLLLPFQIKCCQSYTVRSDLGGDFDWELMLLNSQERVLSEYLSPITRLPQGYVKWRTAEYAFQFGKSNISNSNFLEELRYVLFIHEGKSSGTPPHGDRCGLKLSRSCVTIECLEPESGEEEPQTEMEKESTGFRKMAWRDRFFHIKERNFYQRLRHFDDVELINV</sequence>
<dbReference type="InterPro" id="IPR008979">
    <property type="entry name" value="Galactose-bd-like_sf"/>
</dbReference>
<dbReference type="InterPro" id="IPR001810">
    <property type="entry name" value="F-box_dom"/>
</dbReference>
<evidence type="ECO:0000259" key="2">
    <source>
        <dbReference type="PROSITE" id="PS51114"/>
    </source>
</evidence>
<dbReference type="Pfam" id="PF12937">
    <property type="entry name" value="F-box-like"/>
    <property type="match status" value="1"/>
</dbReference>
<accession>A0A1D2M8I7</accession>
<dbReference type="InterPro" id="IPR036047">
    <property type="entry name" value="F-box-like_dom_sf"/>
</dbReference>
<proteinExistence type="predicted"/>
<dbReference type="InterPro" id="IPR007397">
    <property type="entry name" value="F-box-assoc_dom"/>
</dbReference>
<gene>
    <name evidence="3" type="ORF">Ocin01_17384</name>
</gene>
<feature type="domain" description="FBA" evidence="2">
    <location>
        <begin position="89"/>
        <end position="286"/>
    </location>
</feature>
<dbReference type="GO" id="GO:0061630">
    <property type="term" value="F:ubiquitin protein ligase activity"/>
    <property type="evidence" value="ECO:0007669"/>
    <property type="project" value="TreeGrafter"/>
</dbReference>
<dbReference type="OrthoDB" id="1107553at2759"/>
<dbReference type="AlphaFoldDB" id="A0A1D2M8I7"/>
<dbReference type="GO" id="GO:0006516">
    <property type="term" value="P:glycoprotein catabolic process"/>
    <property type="evidence" value="ECO:0007669"/>
    <property type="project" value="TreeGrafter"/>
</dbReference>
<dbReference type="PANTHER" id="PTHR12125">
    <property type="entry name" value="F-BOX ONLY PROTEIN 6-LIKE PROTEIN"/>
    <property type="match status" value="1"/>
</dbReference>
<dbReference type="Gene3D" id="1.20.1280.50">
    <property type="match status" value="1"/>
</dbReference>
<dbReference type="Pfam" id="PF04300">
    <property type="entry name" value="FBA"/>
    <property type="match status" value="1"/>
</dbReference>
<evidence type="ECO:0000313" key="3">
    <source>
        <dbReference type="EMBL" id="ODM89297.1"/>
    </source>
</evidence>
<dbReference type="SUPFAM" id="SSF49785">
    <property type="entry name" value="Galactose-binding domain-like"/>
    <property type="match status" value="1"/>
</dbReference>
<feature type="domain" description="F-box" evidence="1">
    <location>
        <begin position="22"/>
        <end position="68"/>
    </location>
</feature>
<dbReference type="SMART" id="SM00256">
    <property type="entry name" value="FBOX"/>
    <property type="match status" value="1"/>
</dbReference>
<dbReference type="STRING" id="48709.A0A1D2M8I7"/>
<keyword evidence="4" id="KW-1185">Reference proteome</keyword>
<dbReference type="EMBL" id="LJIJ01002740">
    <property type="protein sequence ID" value="ODM89297.1"/>
    <property type="molecule type" value="Genomic_DNA"/>
</dbReference>
<protein>
    <submittedName>
        <fullName evidence="3">F-box only protein 6</fullName>
    </submittedName>
</protein>
<dbReference type="SUPFAM" id="SSF81383">
    <property type="entry name" value="F-box domain"/>
    <property type="match status" value="1"/>
</dbReference>
<dbReference type="GO" id="GO:0036503">
    <property type="term" value="P:ERAD pathway"/>
    <property type="evidence" value="ECO:0007669"/>
    <property type="project" value="TreeGrafter"/>
</dbReference>
<dbReference type="GO" id="GO:0031146">
    <property type="term" value="P:SCF-dependent proteasomal ubiquitin-dependent protein catabolic process"/>
    <property type="evidence" value="ECO:0007669"/>
    <property type="project" value="TreeGrafter"/>
</dbReference>
<dbReference type="PANTHER" id="PTHR12125:SF5">
    <property type="entry name" value="F-BOX DOMAIN-CONTAINING PROTEIN"/>
    <property type="match status" value="1"/>
</dbReference>